<dbReference type="NCBIfam" id="NF041895">
    <property type="entry name" value="choice_anch_V"/>
    <property type="match status" value="1"/>
</dbReference>
<dbReference type="EMBL" id="SULG01000011">
    <property type="protein sequence ID" value="TLD42900.1"/>
    <property type="molecule type" value="Genomic_DNA"/>
</dbReference>
<dbReference type="Gene3D" id="2.60.40.4060">
    <property type="entry name" value="Reeler domain"/>
    <property type="match status" value="1"/>
</dbReference>
<protein>
    <submittedName>
        <fullName evidence="1">Uncharacterized protein</fullName>
    </submittedName>
</protein>
<dbReference type="AlphaFoldDB" id="A0A533QQM4"/>
<dbReference type="Proteomes" id="UP000319783">
    <property type="component" value="Unassembled WGS sequence"/>
</dbReference>
<dbReference type="InterPro" id="IPR042307">
    <property type="entry name" value="Reeler_sf"/>
</dbReference>
<comment type="caution">
    <text evidence="1">The sequence shown here is derived from an EMBL/GenBank/DDBJ whole genome shotgun (WGS) entry which is preliminary data.</text>
</comment>
<gene>
    <name evidence="1" type="ORF">JETT_0800</name>
</gene>
<evidence type="ECO:0000313" key="1">
    <source>
        <dbReference type="EMBL" id="TLD42900.1"/>
    </source>
</evidence>
<evidence type="ECO:0000313" key="2">
    <source>
        <dbReference type="Proteomes" id="UP000319783"/>
    </source>
</evidence>
<reference evidence="1 2" key="1">
    <citation type="submission" date="2019-04" db="EMBL/GenBank/DDBJ databases">
        <title>Genome of a novel bacterium Candidatus Jettenia ecosi reconstructed from metagenome of an anammox bioreactor.</title>
        <authorList>
            <person name="Mardanov A.V."/>
            <person name="Beletsky A.V."/>
            <person name="Ravin N.V."/>
            <person name="Botchkova E.A."/>
            <person name="Litti Y.V."/>
            <person name="Nozhevnikova A.N."/>
        </authorList>
    </citation>
    <scope>NUCLEOTIDE SEQUENCE [LARGE SCALE GENOMIC DNA]</scope>
    <source>
        <strain evidence="1">J2</strain>
    </source>
</reference>
<sequence>MKPVKKAVLCFVSLTFCIIGINRLSENAVYAGAAGPVAYVTGAPGDTGTCSKVDCHNSFAVNTGTAKFKITSPPYIPGQYVTVKVSFAYPTDVSPAKKHGFEMTAVDASGKRVGSFQNISLYTQIIPPEDYRGLKLIHKNKYVEQTYTGISKKTWYVKYKAPSTATGPITFYASGVGADGNQNEKKDYTYKTKRMITKAP</sequence>
<proteinExistence type="predicted"/>
<accession>A0A533QQM4</accession>
<organism evidence="1 2">
    <name type="scientific">Candidatus Jettenia ecosi</name>
    <dbReference type="NCBI Taxonomy" id="2494326"/>
    <lineage>
        <taxon>Bacteria</taxon>
        <taxon>Pseudomonadati</taxon>
        <taxon>Planctomycetota</taxon>
        <taxon>Candidatus Brocadiia</taxon>
        <taxon>Candidatus Brocadiales</taxon>
        <taxon>Candidatus Brocadiaceae</taxon>
        <taxon>Candidatus Jettenia</taxon>
    </lineage>
</organism>
<name>A0A533QQM4_9BACT</name>